<feature type="transmembrane region" description="Helical" evidence="1">
    <location>
        <begin position="219"/>
        <end position="247"/>
    </location>
</feature>
<sequence length="356" mass="39221">MSSPAQAGYIVVEYDLFDIFFESMLYGGYCLLAITSIWIIARKGLSNGRIFMLAAIVIMFSSCTVALVMGQVRVVWDARTVFFPERVTPESTFKYNLLNAGGLCVVRVNYVLSDVIVVWRAWIIWGRNRIILAVLSLFLLGSIAAAGTDAGLSLSELFGKDVNLDNEDATQTGERALILSLPTLATNIFSMCLIVYKAWLHRRIIKVELDDGDFVSRVVIVLSWLIESAVIYCLLWGIYIIAFFSLFTRVGLDVMDTSMVQIAGIYPTVIIVLIALNKSGCERYSMYDVNSICFASASATVPVSTFQSTGPGTCTSESDINPYLEADTTRDESASALSHPAVTEKPTVLPLFIRPN</sequence>
<organism evidence="2 3">
    <name type="scientific">Gymnopus androsaceus JB14</name>
    <dbReference type="NCBI Taxonomy" id="1447944"/>
    <lineage>
        <taxon>Eukaryota</taxon>
        <taxon>Fungi</taxon>
        <taxon>Dikarya</taxon>
        <taxon>Basidiomycota</taxon>
        <taxon>Agaricomycotina</taxon>
        <taxon>Agaricomycetes</taxon>
        <taxon>Agaricomycetidae</taxon>
        <taxon>Agaricales</taxon>
        <taxon>Marasmiineae</taxon>
        <taxon>Omphalotaceae</taxon>
        <taxon>Gymnopus</taxon>
    </lineage>
</organism>
<feature type="transmembrane region" description="Helical" evidence="1">
    <location>
        <begin position="176"/>
        <end position="199"/>
    </location>
</feature>
<dbReference type="AlphaFoldDB" id="A0A6A4GT85"/>
<protein>
    <submittedName>
        <fullName evidence="2">Uncharacterized protein</fullName>
    </submittedName>
</protein>
<feature type="transmembrane region" description="Helical" evidence="1">
    <location>
        <begin position="23"/>
        <end position="41"/>
    </location>
</feature>
<keyword evidence="3" id="KW-1185">Reference proteome</keyword>
<proteinExistence type="predicted"/>
<accession>A0A6A4GT85</accession>
<keyword evidence="1" id="KW-1133">Transmembrane helix</keyword>
<feature type="transmembrane region" description="Helical" evidence="1">
    <location>
        <begin position="130"/>
        <end position="148"/>
    </location>
</feature>
<feature type="transmembrane region" description="Helical" evidence="1">
    <location>
        <begin position="53"/>
        <end position="76"/>
    </location>
</feature>
<evidence type="ECO:0000313" key="2">
    <source>
        <dbReference type="EMBL" id="KAE9388898.1"/>
    </source>
</evidence>
<keyword evidence="1" id="KW-0472">Membrane</keyword>
<evidence type="ECO:0000313" key="3">
    <source>
        <dbReference type="Proteomes" id="UP000799118"/>
    </source>
</evidence>
<feature type="transmembrane region" description="Helical" evidence="1">
    <location>
        <begin position="96"/>
        <end position="118"/>
    </location>
</feature>
<evidence type="ECO:0000256" key="1">
    <source>
        <dbReference type="SAM" id="Phobius"/>
    </source>
</evidence>
<reference evidence="2" key="1">
    <citation type="journal article" date="2019" name="Environ. Microbiol.">
        <title>Fungal ecological strategies reflected in gene transcription - a case study of two litter decomposers.</title>
        <authorList>
            <person name="Barbi F."/>
            <person name="Kohler A."/>
            <person name="Barry K."/>
            <person name="Baskaran P."/>
            <person name="Daum C."/>
            <person name="Fauchery L."/>
            <person name="Ihrmark K."/>
            <person name="Kuo A."/>
            <person name="LaButti K."/>
            <person name="Lipzen A."/>
            <person name="Morin E."/>
            <person name="Grigoriev I.V."/>
            <person name="Henrissat B."/>
            <person name="Lindahl B."/>
            <person name="Martin F."/>
        </authorList>
    </citation>
    <scope>NUCLEOTIDE SEQUENCE</scope>
    <source>
        <strain evidence="2">JB14</strain>
    </source>
</reference>
<gene>
    <name evidence="2" type="ORF">BT96DRAFT_980895</name>
</gene>
<feature type="transmembrane region" description="Helical" evidence="1">
    <location>
        <begin position="259"/>
        <end position="276"/>
    </location>
</feature>
<dbReference type="EMBL" id="ML769721">
    <property type="protein sequence ID" value="KAE9388898.1"/>
    <property type="molecule type" value="Genomic_DNA"/>
</dbReference>
<name>A0A6A4GT85_9AGAR</name>
<dbReference type="Proteomes" id="UP000799118">
    <property type="component" value="Unassembled WGS sequence"/>
</dbReference>
<keyword evidence="1" id="KW-0812">Transmembrane</keyword>
<dbReference type="OrthoDB" id="3174319at2759"/>